<dbReference type="PROSITE" id="PS51910">
    <property type="entry name" value="GH18_2"/>
    <property type="match status" value="1"/>
</dbReference>
<keyword evidence="6" id="KW-0472">Membrane</keyword>
<evidence type="ECO:0000256" key="2">
    <source>
        <dbReference type="ARBA" id="ARBA00022801"/>
    </source>
</evidence>
<reference evidence="8 9" key="1">
    <citation type="journal article" date="2013" name="Nat. Commun.">
        <title>Genome sequence and functional genomic analysis of the oil-degrading bacterium Oleispira antarctica.</title>
        <authorList>
            <person name="Kube M."/>
            <person name="Chernikova T.N."/>
            <person name="Al-Ramahi Y."/>
            <person name="Beloqui A."/>
            <person name="Lopez-Cortez N."/>
            <person name="Guazzaroni M.E."/>
            <person name="Heipieper H.J."/>
            <person name="Klages S."/>
            <person name="Kotsyurbenko O.R."/>
            <person name="Langer I."/>
            <person name="Nechitaylo T.Y."/>
            <person name="Lunsdorf H."/>
            <person name="Fernandez M."/>
            <person name="Juarez S."/>
            <person name="Ciordia S."/>
            <person name="Singer A."/>
            <person name="Kagan O."/>
            <person name="Egorova O."/>
            <person name="Petit P.A."/>
            <person name="Stogios P."/>
            <person name="Kim Y."/>
            <person name="Tchigvintsev A."/>
            <person name="Flick R."/>
            <person name="Denaro R."/>
            <person name="Genovese M."/>
            <person name="Albar J.P."/>
            <person name="Reva O.N."/>
            <person name="Martinez-Gomariz M."/>
            <person name="Tran H."/>
            <person name="Ferrer M."/>
            <person name="Savchenko A."/>
            <person name="Yakunin A.F."/>
            <person name="Yakimov M.M."/>
            <person name="Golyshina O.V."/>
            <person name="Reinhardt R."/>
            <person name="Golyshin P.N."/>
        </authorList>
    </citation>
    <scope>NUCLEOTIDE SEQUENCE [LARGE SCALE GENOMIC DNA]</scope>
</reference>
<dbReference type="Gene3D" id="3.20.20.80">
    <property type="entry name" value="Glycosidases"/>
    <property type="match status" value="1"/>
</dbReference>
<dbReference type="Proteomes" id="UP000032749">
    <property type="component" value="Chromosome"/>
</dbReference>
<evidence type="ECO:0000256" key="3">
    <source>
        <dbReference type="ARBA" id="ARBA00023295"/>
    </source>
</evidence>
<dbReference type="PANTHER" id="PTHR45708:SF60">
    <property type="entry name" value="III CHITINASE, PUTATIVE (AFU_ORTHOLOGUE AFUA_5G03850)-RELATED"/>
    <property type="match status" value="1"/>
</dbReference>
<dbReference type="EMBL" id="FO203512">
    <property type="protein sequence ID" value="CCK77546.1"/>
    <property type="molecule type" value="Genomic_DNA"/>
</dbReference>
<dbReference type="Pfam" id="PF00704">
    <property type="entry name" value="Glyco_hydro_18"/>
    <property type="match status" value="1"/>
</dbReference>
<gene>
    <name evidence="8" type="ORF">OLEAN_C33700</name>
</gene>
<evidence type="ECO:0000313" key="9">
    <source>
        <dbReference type="Proteomes" id="UP000032749"/>
    </source>
</evidence>
<dbReference type="AlphaFoldDB" id="R4YQT0"/>
<dbReference type="InterPro" id="IPR017853">
    <property type="entry name" value="GH"/>
</dbReference>
<dbReference type="EC" id="3.2.1.14" evidence="1"/>
<keyword evidence="9" id="KW-1185">Reference proteome</keyword>
<dbReference type="PROSITE" id="PS01095">
    <property type="entry name" value="GH18_1"/>
    <property type="match status" value="1"/>
</dbReference>
<keyword evidence="6" id="KW-1133">Transmembrane helix</keyword>
<dbReference type="HOGENOM" id="CLU_914929_0_0_6"/>
<comment type="similarity">
    <text evidence="5">Belongs to the glycosyl hydrolase 18 family.</text>
</comment>
<dbReference type="GO" id="GO:0005975">
    <property type="term" value="P:carbohydrate metabolic process"/>
    <property type="evidence" value="ECO:0007669"/>
    <property type="project" value="InterPro"/>
</dbReference>
<dbReference type="InterPro" id="IPR050542">
    <property type="entry name" value="Glycosyl_Hydrlase18_Chitinase"/>
</dbReference>
<feature type="domain" description="GH18" evidence="7">
    <location>
        <begin position="49"/>
        <end position="333"/>
    </location>
</feature>
<evidence type="ECO:0000313" key="8">
    <source>
        <dbReference type="EMBL" id="CCK77546.1"/>
    </source>
</evidence>
<evidence type="ECO:0000256" key="4">
    <source>
        <dbReference type="RuleBase" id="RU000489"/>
    </source>
</evidence>
<dbReference type="SMART" id="SM00636">
    <property type="entry name" value="Glyco_18"/>
    <property type="match status" value="1"/>
</dbReference>
<name>R4YQT0_OLEAN</name>
<evidence type="ECO:0000256" key="6">
    <source>
        <dbReference type="SAM" id="Phobius"/>
    </source>
</evidence>
<dbReference type="InterPro" id="IPR001223">
    <property type="entry name" value="Glyco_hydro18_cat"/>
</dbReference>
<evidence type="ECO:0000259" key="7">
    <source>
        <dbReference type="PROSITE" id="PS51910"/>
    </source>
</evidence>
<protein>
    <recommendedName>
        <fullName evidence="1">chitinase</fullName>
        <ecNumber evidence="1">3.2.1.14</ecNumber>
    </recommendedName>
</protein>
<organism evidence="8 9">
    <name type="scientific">Oleispira antarctica RB-8</name>
    <dbReference type="NCBI Taxonomy" id="698738"/>
    <lineage>
        <taxon>Bacteria</taxon>
        <taxon>Pseudomonadati</taxon>
        <taxon>Pseudomonadota</taxon>
        <taxon>Gammaproteobacteria</taxon>
        <taxon>Oceanospirillales</taxon>
        <taxon>Oceanospirillaceae</taxon>
        <taxon>Oleispira</taxon>
    </lineage>
</organism>
<sequence>MDKKSNDNVEVEFSRSKQKSLSLKVKGASILVIIALGMMAAINTVSAEPRYLVYYNSNAAPLLAAADADYTHIIISFITLGPLVDGELTLVSPPEMVGQWSDVVKLKEAGKRVMISFGGGDMQADDYRVAIGREVELAKKITEFVKQWGLDGVDIDFEVSSALKIPTPSGAFDGVSFLTALTKALRDLLPQEHYLISHAPQPPYLDPLWHGGGYVKLLKQVGEKIDWITVQYYNNPSFDTQPSRTVVGEGDTPFVTSYISIVEGRNGLVWPSNKLVVGKPVYKADAANGHLAPSSVARTIVEPLRKRYGDQFGGLMGWQFSTLTADHRYWNNEMAKSLGLKP</sequence>
<dbReference type="GO" id="GO:0005576">
    <property type="term" value="C:extracellular region"/>
    <property type="evidence" value="ECO:0007669"/>
    <property type="project" value="TreeGrafter"/>
</dbReference>
<feature type="transmembrane region" description="Helical" evidence="6">
    <location>
        <begin position="21"/>
        <end position="42"/>
    </location>
</feature>
<dbReference type="InterPro" id="IPR011583">
    <property type="entry name" value="Chitinase_II/V-like_cat"/>
</dbReference>
<dbReference type="KEGG" id="oai:OLEAN_C33700"/>
<dbReference type="GO" id="GO:0008843">
    <property type="term" value="F:endochitinase activity"/>
    <property type="evidence" value="ECO:0007669"/>
    <property type="project" value="UniProtKB-EC"/>
</dbReference>
<dbReference type="CDD" id="cd00598">
    <property type="entry name" value="GH18_chitinase-like"/>
    <property type="match status" value="1"/>
</dbReference>
<keyword evidence="3 4" id="KW-0326">Glycosidase</keyword>
<keyword evidence="2 4" id="KW-0378">Hydrolase</keyword>
<dbReference type="SUPFAM" id="SSF51445">
    <property type="entry name" value="(Trans)glycosidases"/>
    <property type="match status" value="1"/>
</dbReference>
<dbReference type="OrthoDB" id="9775889at2"/>
<dbReference type="PANTHER" id="PTHR45708">
    <property type="entry name" value="ENDOCHITINASE"/>
    <property type="match status" value="1"/>
</dbReference>
<dbReference type="STRING" id="698738.OLEAN_C33700"/>
<proteinExistence type="inferred from homology"/>
<keyword evidence="6" id="KW-0812">Transmembrane</keyword>
<dbReference type="GO" id="GO:0008061">
    <property type="term" value="F:chitin binding"/>
    <property type="evidence" value="ECO:0007669"/>
    <property type="project" value="InterPro"/>
</dbReference>
<evidence type="ECO:0000256" key="1">
    <source>
        <dbReference type="ARBA" id="ARBA00012729"/>
    </source>
</evidence>
<accession>R4YQT0</accession>
<evidence type="ECO:0000256" key="5">
    <source>
        <dbReference type="RuleBase" id="RU004453"/>
    </source>
</evidence>
<dbReference type="InterPro" id="IPR001579">
    <property type="entry name" value="Glyco_hydro_18_chit_AS"/>
</dbReference>